<accession>A0AAN7WGS4</accession>
<gene>
    <name evidence="1" type="ORF">LTR97_002222</name>
</gene>
<dbReference type="Proteomes" id="UP001310594">
    <property type="component" value="Unassembled WGS sequence"/>
</dbReference>
<dbReference type="EMBL" id="JAVRQU010000003">
    <property type="protein sequence ID" value="KAK5705107.1"/>
    <property type="molecule type" value="Genomic_DNA"/>
</dbReference>
<sequence length="327" mass="36957">MQQTLAHNGSQTLHGHIRSLRTRHILTHHEHDCMDLVNTAIKSFRTSIWSDRQIQAPAAFFVWAEEWQGPEDGEAPMQALAVILSEIFFLGQLNEVRVQYREIPRNPGGKIGLGFSRRSRSVKHLVHIIIDPQDSSKIQGVRSNREAILGTMIHECAHAFIMLYGCCRKCLGCKVANGAAGHGRAWFNLTANIEVVTRGLVQLEVNLGVFEHEPEYVPTADEWERYYDMTASFGPIVCSWPFTSNSEKGLNELFKLSINQDSRTLEVLGQAAIQHGQKAVLAYFQLTQSEQEWSSGTVDEEDARTAWRRGCSNMSHRELGDIVYSRH</sequence>
<comment type="caution">
    <text evidence="1">The sequence shown here is derived from an EMBL/GenBank/DDBJ whole genome shotgun (WGS) entry which is preliminary data.</text>
</comment>
<evidence type="ECO:0000313" key="1">
    <source>
        <dbReference type="EMBL" id="KAK5705107.1"/>
    </source>
</evidence>
<protein>
    <recommendedName>
        <fullName evidence="3">SprT-like domain-containing protein</fullName>
    </recommendedName>
</protein>
<reference evidence="1" key="1">
    <citation type="submission" date="2023-08" db="EMBL/GenBank/DDBJ databases">
        <title>Black Yeasts Isolated from many extreme environments.</title>
        <authorList>
            <person name="Coleine C."/>
            <person name="Stajich J.E."/>
            <person name="Selbmann L."/>
        </authorList>
    </citation>
    <scope>NUCLEOTIDE SEQUENCE</scope>
    <source>
        <strain evidence="1">CCFEE 5810</strain>
    </source>
</reference>
<name>A0AAN7WGS4_9PEZI</name>
<evidence type="ECO:0000313" key="2">
    <source>
        <dbReference type="Proteomes" id="UP001310594"/>
    </source>
</evidence>
<dbReference type="AlphaFoldDB" id="A0AAN7WGS4"/>
<proteinExistence type="predicted"/>
<evidence type="ECO:0008006" key="3">
    <source>
        <dbReference type="Google" id="ProtNLM"/>
    </source>
</evidence>
<organism evidence="1 2">
    <name type="scientific">Elasticomyces elasticus</name>
    <dbReference type="NCBI Taxonomy" id="574655"/>
    <lineage>
        <taxon>Eukaryota</taxon>
        <taxon>Fungi</taxon>
        <taxon>Dikarya</taxon>
        <taxon>Ascomycota</taxon>
        <taxon>Pezizomycotina</taxon>
        <taxon>Dothideomycetes</taxon>
        <taxon>Dothideomycetidae</taxon>
        <taxon>Mycosphaerellales</taxon>
        <taxon>Teratosphaeriaceae</taxon>
        <taxon>Elasticomyces</taxon>
    </lineage>
</organism>